<evidence type="ECO:0000256" key="2">
    <source>
        <dbReference type="SAM" id="Phobius"/>
    </source>
</evidence>
<dbReference type="InterPro" id="IPR001128">
    <property type="entry name" value="Cyt_P450"/>
</dbReference>
<dbReference type="InterPro" id="IPR036396">
    <property type="entry name" value="Cyt_P450_sf"/>
</dbReference>
<dbReference type="Gene3D" id="1.10.630.10">
    <property type="entry name" value="Cytochrome P450"/>
    <property type="match status" value="1"/>
</dbReference>
<dbReference type="GO" id="GO:0004497">
    <property type="term" value="F:monooxygenase activity"/>
    <property type="evidence" value="ECO:0007669"/>
    <property type="project" value="InterPro"/>
</dbReference>
<dbReference type="EMBL" id="KN840601">
    <property type="protein sequence ID" value="KIP03758.1"/>
    <property type="molecule type" value="Genomic_DNA"/>
</dbReference>
<dbReference type="PANTHER" id="PTHR24305:SF226">
    <property type="entry name" value="CYTOCHROME P450 MONOOXYGENASE"/>
    <property type="match status" value="1"/>
</dbReference>
<proteinExistence type="predicted"/>
<dbReference type="SUPFAM" id="SSF48264">
    <property type="entry name" value="Cytochrome P450"/>
    <property type="match status" value="1"/>
</dbReference>
<gene>
    <name evidence="3" type="ORF">PHLGIDRAFT_225048</name>
</gene>
<dbReference type="OrthoDB" id="6692864at2759"/>
<feature type="transmembrane region" description="Helical" evidence="2">
    <location>
        <begin position="12"/>
        <end position="28"/>
    </location>
</feature>
<protein>
    <recommendedName>
        <fullName evidence="5">Cytochrome P450</fullName>
    </recommendedName>
</protein>
<feature type="transmembrane region" description="Helical" evidence="2">
    <location>
        <begin position="63"/>
        <end position="81"/>
    </location>
</feature>
<comment type="pathway">
    <text evidence="1">Secondary metabolite biosynthesis.</text>
</comment>
<accession>A0A0C3PEA5</accession>
<dbReference type="GO" id="GO:0016705">
    <property type="term" value="F:oxidoreductase activity, acting on paired donors, with incorporation or reduction of molecular oxygen"/>
    <property type="evidence" value="ECO:0007669"/>
    <property type="project" value="InterPro"/>
</dbReference>
<evidence type="ECO:0000256" key="1">
    <source>
        <dbReference type="ARBA" id="ARBA00005179"/>
    </source>
</evidence>
<keyword evidence="2" id="KW-1133">Transmembrane helix</keyword>
<dbReference type="AlphaFoldDB" id="A0A0C3PEA5"/>
<sequence>MPAMKVLTEPEYLYVIAAVAGSATWVLLNRRPLAGDTAIALYILLVGSLYTALRYSAPFHARAFSTAVGLSITYTLSAGLATSGYRLSPWHPLADVPGPRLWHITSLWLSWVSWKGRRYLILDRLHAKYGPYLRIGPDTISINSLSAQYIYSASAHMPKSESYRAPGHKKQVALFFKQPNEKLHSDRKRVWQGLFTKDGISQLFPVLEKRTYDLIQCMERRQSLDATGCIDLTECFYHWAYDLMGDMVFGGASKLEMMQHGDPSNLVTGGKIATAIVDSIGQTPWLMDLV</sequence>
<feature type="transmembrane region" description="Helical" evidence="2">
    <location>
        <begin position="40"/>
        <end position="57"/>
    </location>
</feature>
<dbReference type="PANTHER" id="PTHR24305">
    <property type="entry name" value="CYTOCHROME P450"/>
    <property type="match status" value="1"/>
</dbReference>
<reference evidence="3 4" key="1">
    <citation type="journal article" date="2014" name="PLoS Genet.">
        <title>Analysis of the Phlebiopsis gigantea genome, transcriptome and secretome provides insight into its pioneer colonization strategies of wood.</title>
        <authorList>
            <person name="Hori C."/>
            <person name="Ishida T."/>
            <person name="Igarashi K."/>
            <person name="Samejima M."/>
            <person name="Suzuki H."/>
            <person name="Master E."/>
            <person name="Ferreira P."/>
            <person name="Ruiz-Duenas F.J."/>
            <person name="Held B."/>
            <person name="Canessa P."/>
            <person name="Larrondo L.F."/>
            <person name="Schmoll M."/>
            <person name="Druzhinina I.S."/>
            <person name="Kubicek C.P."/>
            <person name="Gaskell J.A."/>
            <person name="Kersten P."/>
            <person name="St John F."/>
            <person name="Glasner J."/>
            <person name="Sabat G."/>
            <person name="Splinter BonDurant S."/>
            <person name="Syed K."/>
            <person name="Yadav J."/>
            <person name="Mgbeahuruike A.C."/>
            <person name="Kovalchuk A."/>
            <person name="Asiegbu F.O."/>
            <person name="Lackner G."/>
            <person name="Hoffmeister D."/>
            <person name="Rencoret J."/>
            <person name="Gutierrez A."/>
            <person name="Sun H."/>
            <person name="Lindquist E."/>
            <person name="Barry K."/>
            <person name="Riley R."/>
            <person name="Grigoriev I.V."/>
            <person name="Henrissat B."/>
            <person name="Kues U."/>
            <person name="Berka R.M."/>
            <person name="Martinez A.T."/>
            <person name="Covert S.F."/>
            <person name="Blanchette R.A."/>
            <person name="Cullen D."/>
        </authorList>
    </citation>
    <scope>NUCLEOTIDE SEQUENCE [LARGE SCALE GENOMIC DNA]</scope>
    <source>
        <strain evidence="3 4">11061_1 CR5-6</strain>
    </source>
</reference>
<evidence type="ECO:0000313" key="3">
    <source>
        <dbReference type="EMBL" id="KIP03758.1"/>
    </source>
</evidence>
<dbReference type="STRING" id="745531.A0A0C3PEA5"/>
<dbReference type="HOGENOM" id="CLU_960126_0_0_1"/>
<dbReference type="InterPro" id="IPR050121">
    <property type="entry name" value="Cytochrome_P450_monoxygenase"/>
</dbReference>
<evidence type="ECO:0000313" key="4">
    <source>
        <dbReference type="Proteomes" id="UP000053257"/>
    </source>
</evidence>
<keyword evidence="2" id="KW-0472">Membrane</keyword>
<dbReference type="GO" id="GO:0020037">
    <property type="term" value="F:heme binding"/>
    <property type="evidence" value="ECO:0007669"/>
    <property type="project" value="InterPro"/>
</dbReference>
<name>A0A0C3PEA5_PHLG1</name>
<dbReference type="GO" id="GO:0005506">
    <property type="term" value="F:iron ion binding"/>
    <property type="evidence" value="ECO:0007669"/>
    <property type="project" value="InterPro"/>
</dbReference>
<keyword evidence="4" id="KW-1185">Reference proteome</keyword>
<evidence type="ECO:0008006" key="5">
    <source>
        <dbReference type="Google" id="ProtNLM"/>
    </source>
</evidence>
<organism evidence="3 4">
    <name type="scientific">Phlebiopsis gigantea (strain 11061_1 CR5-6)</name>
    <name type="common">White-rot fungus</name>
    <name type="synonym">Peniophora gigantea</name>
    <dbReference type="NCBI Taxonomy" id="745531"/>
    <lineage>
        <taxon>Eukaryota</taxon>
        <taxon>Fungi</taxon>
        <taxon>Dikarya</taxon>
        <taxon>Basidiomycota</taxon>
        <taxon>Agaricomycotina</taxon>
        <taxon>Agaricomycetes</taxon>
        <taxon>Polyporales</taxon>
        <taxon>Phanerochaetaceae</taxon>
        <taxon>Phlebiopsis</taxon>
    </lineage>
</organism>
<dbReference type="Pfam" id="PF00067">
    <property type="entry name" value="p450"/>
    <property type="match status" value="1"/>
</dbReference>
<dbReference type="Proteomes" id="UP000053257">
    <property type="component" value="Unassembled WGS sequence"/>
</dbReference>
<keyword evidence="2" id="KW-0812">Transmembrane</keyword>